<feature type="domain" description="MABP1/WDR62 first WD40" evidence="11">
    <location>
        <begin position="74"/>
        <end position="401"/>
    </location>
</feature>
<feature type="compositionally biased region" description="Acidic residues" evidence="10">
    <location>
        <begin position="798"/>
        <end position="810"/>
    </location>
</feature>
<dbReference type="CTD" id="284403"/>
<dbReference type="GO" id="GO:0000922">
    <property type="term" value="C:spindle pole"/>
    <property type="evidence" value="ECO:0007669"/>
    <property type="project" value="UniProtKB-SubCell"/>
</dbReference>
<dbReference type="InterPro" id="IPR001680">
    <property type="entry name" value="WD40_rpt"/>
</dbReference>
<proteinExistence type="predicted"/>
<evidence type="ECO:0000256" key="7">
    <source>
        <dbReference type="ARBA" id="ARBA00023212"/>
    </source>
</evidence>
<dbReference type="InterPro" id="IPR015943">
    <property type="entry name" value="WD40/YVTN_repeat-like_dom_sf"/>
</dbReference>
<dbReference type="InterPro" id="IPR056161">
    <property type="entry name" value="WD40_MABP1-WDR62_1st"/>
</dbReference>
<keyword evidence="4" id="KW-0597">Phosphoprotein</keyword>
<dbReference type="Pfam" id="PF24782">
    <property type="entry name" value="WD40_MABP1-WDR62_2nd"/>
    <property type="match status" value="1"/>
</dbReference>
<name>A0A383YQU5_BALAC</name>
<dbReference type="PANTHER" id="PTHR45589:SF3">
    <property type="entry name" value="WD REPEAT-CONTAINING PROTEIN 62"/>
    <property type="match status" value="1"/>
</dbReference>
<dbReference type="GeneID" id="103001491"/>
<feature type="domain" description="MABP1/WRD62 coiled-coil" evidence="13">
    <location>
        <begin position="1430"/>
        <end position="1542"/>
    </location>
</feature>
<dbReference type="PANTHER" id="PTHR45589">
    <property type="entry name" value="WD REPEAT DOMAIN 62, ISOFORM G"/>
    <property type="match status" value="1"/>
</dbReference>
<feature type="compositionally biased region" description="Polar residues" evidence="10">
    <location>
        <begin position="1043"/>
        <end position="1052"/>
    </location>
</feature>
<feature type="compositionally biased region" description="Basic and acidic residues" evidence="10">
    <location>
        <begin position="763"/>
        <end position="780"/>
    </location>
</feature>
<dbReference type="PROSITE" id="PS50082">
    <property type="entry name" value="WD_REPEATS_2"/>
    <property type="match status" value="1"/>
</dbReference>
<dbReference type="GO" id="GO:0005634">
    <property type="term" value="C:nucleus"/>
    <property type="evidence" value="ECO:0007669"/>
    <property type="project" value="UniProtKB-SubCell"/>
</dbReference>
<dbReference type="SMART" id="SM00320">
    <property type="entry name" value="WD40"/>
    <property type="match status" value="12"/>
</dbReference>
<dbReference type="PROSITE" id="PS50294">
    <property type="entry name" value="WD_REPEATS_REGION"/>
    <property type="match status" value="1"/>
</dbReference>
<comment type="subcellular location">
    <subcellularLocation>
        <location evidence="2">Cytoplasm</location>
        <location evidence="2">Cytoskeleton</location>
        <location evidence="2">Spindle pole</location>
    </subcellularLocation>
    <subcellularLocation>
        <location evidence="1">Nucleus</location>
    </subcellularLocation>
</comment>
<dbReference type="Pfam" id="PF24795">
    <property type="entry name" value="WDR62-MABP1_CC"/>
    <property type="match status" value="1"/>
</dbReference>
<evidence type="ECO:0000256" key="1">
    <source>
        <dbReference type="ARBA" id="ARBA00004123"/>
    </source>
</evidence>
<feature type="region of interest" description="Disordered" evidence="10">
    <location>
        <begin position="1131"/>
        <end position="1150"/>
    </location>
</feature>
<dbReference type="InterPro" id="IPR052779">
    <property type="entry name" value="WDR62"/>
</dbReference>
<sequence length="1546" mass="169569">MAALGPGGYARNDAVEKLPSIMAGVPARRAQSSPPPVPPLCLRRRTRLSAAPEDTVQNRVSLEKVLGITAQNSNGLTCDPSTGHVAYLAGCVVVILNPKENKQQHLFNTARKSLSALAFSPDGKYIVTGENGHRPAVRIWDVEEKSQVAEMLGHKYGVACVAFSPNMKHIVSMGYQHDMVLNVWDWKKDIVVASNKVSCRVIALSFSEDSSYFVTVGNRHVRFWFLEVSTEAKVTGTVPLVGRSGILGELHNNVFCGVACGRGQMTGSTFCVSYSGLLCQFNEKRVLEKWINLKVSLSSCLCVSQELIFCGCTDGIVRIFQAHSLQYLANLPKPHYLGVDVAQGLEPSFLFCRKSEAIYPDTVALIFDPIHQWLSCVYKDHSIYIWDVRDINKVGKVWSELFHSSYVWNVEVYPEFEDQRACLPSGSFLTCSSDNTIRFWNMDSSPDSHWQKNIFSNTLLKVVYVENDIQHLQNMSHFPDRGSENGMPVDMKAGVRVMQVSPDGQHLASGDRSGNLRIHELHFMDELVKVEAHDAEVLCLEYSKPETGLTLLASASRDRLIHVLNVEKNYNLEQTLDDHSSSITAIKFAGHRDIQMISCGADKSIYFRSAQRASDGLHFVRTHHVAEKTTLYDMDIDITQKYVAVACQDRNVRVYNTMNGKQKKCYKGSQGDEGSLLKVHVDPSGTFLATSCSDKSISVIDFYSGECIAKMFGHSEIVTGMKFTYDCRHLITVSGDSCVFIWHLGPEITNCMKQHLLEMDRCEQQQQDTKDRNWSSRSRQETYASMPNEICSLSPGEQTEDELEEECEPEELLKTPSKESLDPDPRCLLTNGKLPLWAKRLLGDDDVADSSAFHAKRSYQPHGRWAERADQEPLKTILDARDLDCYFTPMKPENLEDSVLDTVESQRLAGLLSESESPQDNGCGPPSLPPLQRESSEASELIIYPLETEVTVTGTDSKYCAEEVERVPGDQQGDSYLRAPSIGSKDQSPPEDSGESEADLECSFTTIHSSPPQPDPDPQFDVTPPTPGCPGTTEELSQPEVPSISNGSLPQTPEQEKFLRHHFETLTDAHPEELFHGSLRDLKASEAEDDFFNPRLSISGQFLSRLQKTSRFTHTFPSRLPLHLVKSPEVKLTDLGGSPPRAEPLRAGTGYTCPGRTNVISGGKAEEPLETLEAWSPLTPCLTGLAPCILPSSVPPTDKKPPTPAALPTPGLAQGVHTPAARSCVEATASSCAKIPRSISVEDSEGPVLAEPARPLCRSSSLGELASLGQELQVITTTVTPSSDSEGQEAALPSRGNHEARASLKLTLSSICDRPVLPPPQLEPPSTCVWSQEPVATQPNVMVTTASFLAPSPVDGSAPRLHNATFLPRFLAPESLNTPARPNSPPLPEARPGVPGSITSLLEPTPDVLSPVQGCPGHCGEPRGPARVLPPHPLELSNVGTVVHRLQTTFQEALDLYHLTVSSDEVSAEQRQARTELASAFLWIHSQLEASGWLVGTDVAPAQALPSPGPPSPPTLCPLASPDLRALLEHYSELLVQAVRRKARGD</sequence>
<reference evidence="15" key="1">
    <citation type="submission" date="2025-08" db="UniProtKB">
        <authorList>
            <consortium name="RefSeq"/>
        </authorList>
    </citation>
    <scope>IDENTIFICATION</scope>
</reference>
<dbReference type="InParanoid" id="A0A383YQU5"/>
<dbReference type="InterPro" id="IPR011047">
    <property type="entry name" value="Quinoprotein_ADH-like_sf"/>
</dbReference>
<keyword evidence="6" id="KW-0677">Repeat</keyword>
<dbReference type="RefSeq" id="XP_007165245.2">
    <property type="nucleotide sequence ID" value="XM_007165183.2"/>
</dbReference>
<evidence type="ECO:0000313" key="14">
    <source>
        <dbReference type="Proteomes" id="UP001652580"/>
    </source>
</evidence>
<evidence type="ECO:0000259" key="12">
    <source>
        <dbReference type="Pfam" id="PF24782"/>
    </source>
</evidence>
<feature type="region of interest" description="Disordered" evidence="10">
    <location>
        <begin position="912"/>
        <end position="936"/>
    </location>
</feature>
<dbReference type="InterPro" id="IPR056364">
    <property type="entry name" value="WDR62-MABP1_CC"/>
</dbReference>
<evidence type="ECO:0000256" key="2">
    <source>
        <dbReference type="ARBA" id="ARBA00004647"/>
    </source>
</evidence>
<evidence type="ECO:0000256" key="3">
    <source>
        <dbReference type="ARBA" id="ARBA00022490"/>
    </source>
</evidence>
<evidence type="ECO:0000259" key="11">
    <source>
        <dbReference type="Pfam" id="PF24780"/>
    </source>
</evidence>
<evidence type="ECO:0000259" key="13">
    <source>
        <dbReference type="Pfam" id="PF24795"/>
    </source>
</evidence>
<evidence type="ECO:0000256" key="5">
    <source>
        <dbReference type="ARBA" id="ARBA00022574"/>
    </source>
</evidence>
<dbReference type="Pfam" id="PF24780">
    <property type="entry name" value="WD40_MABP1-WDR62_1st"/>
    <property type="match status" value="1"/>
</dbReference>
<keyword evidence="7" id="KW-0206">Cytoskeleton</keyword>
<dbReference type="STRING" id="310752.A0A383YQU5"/>
<feature type="compositionally biased region" description="Low complexity" evidence="10">
    <location>
        <begin position="1019"/>
        <end position="1033"/>
    </location>
</feature>
<dbReference type="Proteomes" id="UP001652580">
    <property type="component" value="Chromosome 19"/>
</dbReference>
<dbReference type="KEGG" id="bacu:103001491"/>
<keyword evidence="8" id="KW-0539">Nucleus</keyword>
<keyword evidence="3" id="KW-0963">Cytoplasm</keyword>
<evidence type="ECO:0000256" key="6">
    <source>
        <dbReference type="ARBA" id="ARBA00022737"/>
    </source>
</evidence>
<feature type="region of interest" description="Disordered" evidence="10">
    <location>
        <begin position="1279"/>
        <end position="1298"/>
    </location>
</feature>
<evidence type="ECO:0000313" key="15">
    <source>
        <dbReference type="RefSeq" id="XP_007165245.2"/>
    </source>
</evidence>
<dbReference type="GO" id="GO:0005814">
    <property type="term" value="C:centriole"/>
    <property type="evidence" value="ECO:0007669"/>
    <property type="project" value="UniProtKB-SubCell"/>
</dbReference>
<feature type="region of interest" description="Disordered" evidence="10">
    <location>
        <begin position="763"/>
        <end position="825"/>
    </location>
</feature>
<dbReference type="SUPFAM" id="SSF50978">
    <property type="entry name" value="WD40 repeat-like"/>
    <property type="match status" value="1"/>
</dbReference>
<evidence type="ECO:0000256" key="10">
    <source>
        <dbReference type="SAM" id="MobiDB-lite"/>
    </source>
</evidence>
<dbReference type="InterPro" id="IPR056162">
    <property type="entry name" value="WD40_MABP1-WDR62_2nd"/>
</dbReference>
<accession>A0A383YQU5</accession>
<evidence type="ECO:0000256" key="9">
    <source>
        <dbReference type="PROSITE-ProRule" id="PRU00221"/>
    </source>
</evidence>
<gene>
    <name evidence="15" type="primary">WDR62</name>
</gene>
<dbReference type="Gene3D" id="2.130.10.10">
    <property type="entry name" value="YVTN repeat-like/Quinoprotein amine dehydrogenase"/>
    <property type="match status" value="3"/>
</dbReference>
<keyword evidence="14" id="KW-1185">Reference proteome</keyword>
<evidence type="ECO:0000256" key="4">
    <source>
        <dbReference type="ARBA" id="ARBA00022553"/>
    </source>
</evidence>
<protein>
    <submittedName>
        <fullName evidence="15">WD repeat-containing protein 62 isoform X1</fullName>
    </submittedName>
</protein>
<feature type="repeat" description="WD" evidence="9">
    <location>
        <begin position="711"/>
        <end position="744"/>
    </location>
</feature>
<keyword evidence="5 9" id="KW-0853">WD repeat</keyword>
<organism evidence="14 15">
    <name type="scientific">Balaenoptera acutorostrata</name>
    <name type="common">Common minke whale</name>
    <name type="synonym">Balaena rostrata</name>
    <dbReference type="NCBI Taxonomy" id="9767"/>
    <lineage>
        <taxon>Eukaryota</taxon>
        <taxon>Metazoa</taxon>
        <taxon>Chordata</taxon>
        <taxon>Craniata</taxon>
        <taxon>Vertebrata</taxon>
        <taxon>Euteleostomi</taxon>
        <taxon>Mammalia</taxon>
        <taxon>Eutheria</taxon>
        <taxon>Laurasiatheria</taxon>
        <taxon>Artiodactyla</taxon>
        <taxon>Whippomorpha</taxon>
        <taxon>Cetacea</taxon>
        <taxon>Mysticeti</taxon>
        <taxon>Balaenopteridae</taxon>
        <taxon>Balaenoptera</taxon>
    </lineage>
</organism>
<feature type="compositionally biased region" description="Basic and acidic residues" evidence="10">
    <location>
        <begin position="811"/>
        <end position="825"/>
    </location>
</feature>
<feature type="region of interest" description="Disordered" evidence="10">
    <location>
        <begin position="963"/>
        <end position="1052"/>
    </location>
</feature>
<dbReference type="InterPro" id="IPR036322">
    <property type="entry name" value="WD40_repeat_dom_sf"/>
</dbReference>
<evidence type="ECO:0000256" key="8">
    <source>
        <dbReference type="ARBA" id="ARBA00023242"/>
    </source>
</evidence>
<feature type="domain" description="MABP1/WDR62 second WD40" evidence="12">
    <location>
        <begin position="407"/>
        <end position="744"/>
    </location>
</feature>
<dbReference type="SUPFAM" id="SSF50998">
    <property type="entry name" value="Quinoprotein alcohol dehydrogenase-like"/>
    <property type="match status" value="1"/>
</dbReference>